<feature type="compositionally biased region" description="Basic and acidic residues" evidence="1">
    <location>
        <begin position="100"/>
        <end position="110"/>
    </location>
</feature>
<feature type="region of interest" description="Disordered" evidence="1">
    <location>
        <begin position="160"/>
        <end position="200"/>
    </location>
</feature>
<name>A0A5J4Z0A4_PORPP</name>
<sequence length="200" mass="21746">MGCIFSSAANVDPVVAENTRMNESALSPREFLEERKKANFADDNQDAVESPRKVQARALHALWEDKKVSPKPSAKRLRSNEGDGQANPHAASGDTGAGDRACRTSTDQRTRGVPVSRMFSGRMFSGQGDGSSSPHTERAKKSKQRRAMLAFASKDYVAEFDADSTEPPAQPTFVEKTNEVGRQKRKSETTQVSVGSGELV</sequence>
<evidence type="ECO:0000313" key="3">
    <source>
        <dbReference type="Proteomes" id="UP000324585"/>
    </source>
</evidence>
<accession>A0A5J4Z0A4</accession>
<proteinExistence type="predicted"/>
<keyword evidence="3" id="KW-1185">Reference proteome</keyword>
<dbReference type="AlphaFoldDB" id="A0A5J4Z0A4"/>
<feature type="compositionally biased region" description="Basic and acidic residues" evidence="1">
    <location>
        <begin position="176"/>
        <end position="188"/>
    </location>
</feature>
<comment type="caution">
    <text evidence="2">The sequence shown here is derived from an EMBL/GenBank/DDBJ whole genome shotgun (WGS) entry which is preliminary data.</text>
</comment>
<feature type="region of interest" description="Disordered" evidence="1">
    <location>
        <begin position="61"/>
        <end position="147"/>
    </location>
</feature>
<gene>
    <name evidence="2" type="ORF">FVE85_0507</name>
</gene>
<protein>
    <submittedName>
        <fullName evidence="2">Uncharacterized protein</fullName>
    </submittedName>
</protein>
<evidence type="ECO:0000256" key="1">
    <source>
        <dbReference type="SAM" id="MobiDB-lite"/>
    </source>
</evidence>
<reference evidence="3" key="1">
    <citation type="journal article" date="2019" name="Nat. Commun.">
        <title>Expansion of phycobilisome linker gene families in mesophilic red algae.</title>
        <authorList>
            <person name="Lee J."/>
            <person name="Kim D."/>
            <person name="Bhattacharya D."/>
            <person name="Yoon H.S."/>
        </authorList>
    </citation>
    <scope>NUCLEOTIDE SEQUENCE [LARGE SCALE GENOMIC DNA]</scope>
    <source>
        <strain evidence="3">CCMP 1328</strain>
    </source>
</reference>
<dbReference type="Proteomes" id="UP000324585">
    <property type="component" value="Unassembled WGS sequence"/>
</dbReference>
<dbReference type="EMBL" id="VRMN01000002">
    <property type="protein sequence ID" value="KAA8496778.1"/>
    <property type="molecule type" value="Genomic_DNA"/>
</dbReference>
<organism evidence="2 3">
    <name type="scientific">Porphyridium purpureum</name>
    <name type="common">Red alga</name>
    <name type="synonym">Porphyridium cruentum</name>
    <dbReference type="NCBI Taxonomy" id="35688"/>
    <lineage>
        <taxon>Eukaryota</taxon>
        <taxon>Rhodophyta</taxon>
        <taxon>Bangiophyceae</taxon>
        <taxon>Porphyridiales</taxon>
        <taxon>Porphyridiaceae</taxon>
        <taxon>Porphyridium</taxon>
    </lineage>
</organism>
<evidence type="ECO:0000313" key="2">
    <source>
        <dbReference type="EMBL" id="KAA8496778.1"/>
    </source>
</evidence>